<dbReference type="STRING" id="394193.SAMN04489732_1403"/>
<dbReference type="EMBL" id="FOEF01000040">
    <property type="protein sequence ID" value="SEP54207.1"/>
    <property type="molecule type" value="Genomic_DNA"/>
</dbReference>
<name>A0A1H8YPU9_9PSEU</name>
<dbReference type="RefSeq" id="WP_091629351.1">
    <property type="nucleotide sequence ID" value="NZ_FOEF01000040.1"/>
</dbReference>
<evidence type="ECO:0000313" key="2">
    <source>
        <dbReference type="Proteomes" id="UP000198582"/>
    </source>
</evidence>
<dbReference type="OrthoDB" id="3773711at2"/>
<gene>
    <name evidence="1" type="ORF">SAMN04489732_1403</name>
</gene>
<keyword evidence="2" id="KW-1185">Reference proteome</keyword>
<reference evidence="1 2" key="1">
    <citation type="submission" date="2016-10" db="EMBL/GenBank/DDBJ databases">
        <authorList>
            <person name="de Groot N.N."/>
        </authorList>
    </citation>
    <scope>NUCLEOTIDE SEQUENCE [LARGE SCALE GENOMIC DNA]</scope>
    <source>
        <strain evidence="1 2">DSM 44993</strain>
    </source>
</reference>
<dbReference type="Proteomes" id="UP000198582">
    <property type="component" value="Unassembled WGS sequence"/>
</dbReference>
<accession>A0A1H8YPU9</accession>
<proteinExistence type="predicted"/>
<organism evidence="1 2">
    <name type="scientific">Amycolatopsis saalfeldensis</name>
    <dbReference type="NCBI Taxonomy" id="394193"/>
    <lineage>
        <taxon>Bacteria</taxon>
        <taxon>Bacillati</taxon>
        <taxon>Actinomycetota</taxon>
        <taxon>Actinomycetes</taxon>
        <taxon>Pseudonocardiales</taxon>
        <taxon>Pseudonocardiaceae</taxon>
        <taxon>Amycolatopsis</taxon>
    </lineage>
</organism>
<evidence type="ECO:0000313" key="1">
    <source>
        <dbReference type="EMBL" id="SEP54207.1"/>
    </source>
</evidence>
<sequence>MSWTDFYRRREILEAAIRHAGRAPGEPLTLEEIPGAADAFGTEENLLLAMQHKWSQLLGGHLRAEFADPADAAAETVDSDQVDAVSRAWRRAQSGNEALRAVLDGARTRYPALARLHEGELRMLAITSGLAEPGEPSEEITKVGQTLDALVRAGDACPVRRRSPMGHLMRLLAPSA</sequence>
<protein>
    <submittedName>
        <fullName evidence="1">Uncharacterized protein</fullName>
    </submittedName>
</protein>
<dbReference type="AlphaFoldDB" id="A0A1H8YPU9"/>